<accession>A0A936TBE2</accession>
<feature type="chain" id="PRO_5038824083" description="Secreted protein" evidence="2">
    <location>
        <begin position="25"/>
        <end position="416"/>
    </location>
</feature>
<protein>
    <recommendedName>
        <fullName evidence="5">Secreted protein</fullName>
    </recommendedName>
</protein>
<proteinExistence type="predicted"/>
<dbReference type="Proteomes" id="UP000727993">
    <property type="component" value="Unassembled WGS sequence"/>
</dbReference>
<feature type="region of interest" description="Disordered" evidence="1">
    <location>
        <begin position="316"/>
        <end position="336"/>
    </location>
</feature>
<sequence length="416" mass="42592">MVLNMRTKFMTCVFVAFVAATAVACGSDGGPTVTADGLGAAGSVELPEPLATAADTISATDDHFVVSGTTGESLLVSAFDLESSAWDDTVTIDEGFSWQVVGGTTSTSVVAGVCEGEKQGDVCSSPQGNVRLYQIEDGALVETVDGPDLTGLDGGFSDLRAAAQGDAVIVAVRTDTDASHLYRWTGGAWDDLGETEAVRRMCSTETTTYVQTFIPPGVTAPPGATVTESGEVIVTAPAPGAATPRSVPPGQAPDAGLETTKLLMREITAQGRISEPYEAGVTGDFSINGELLCTNTQASQLVDGRWRPLTDRTLGTATGEPGLQTTQALSASPVSGPGGNVPEIVVTDAQKSGQPSLVGVDSTTNLNLVSDQSTVVSAARTGRFAAVLSSDASDVTLDEPVSPDNAPIRKLTVFAD</sequence>
<feature type="compositionally biased region" description="Polar residues" evidence="1">
    <location>
        <begin position="323"/>
        <end position="333"/>
    </location>
</feature>
<evidence type="ECO:0000256" key="1">
    <source>
        <dbReference type="SAM" id="MobiDB-lite"/>
    </source>
</evidence>
<dbReference type="PROSITE" id="PS51257">
    <property type="entry name" value="PROKAR_LIPOPROTEIN"/>
    <property type="match status" value="1"/>
</dbReference>
<evidence type="ECO:0000256" key="2">
    <source>
        <dbReference type="SAM" id="SignalP"/>
    </source>
</evidence>
<evidence type="ECO:0000313" key="3">
    <source>
        <dbReference type="EMBL" id="MBK9295271.1"/>
    </source>
</evidence>
<name>A0A936TBE2_9ACTN</name>
<organism evidence="3 4">
    <name type="scientific">Candidatus Neomicrothrix subdominans</name>
    <dbReference type="NCBI Taxonomy" id="2954438"/>
    <lineage>
        <taxon>Bacteria</taxon>
        <taxon>Bacillati</taxon>
        <taxon>Actinomycetota</taxon>
        <taxon>Acidimicrobiia</taxon>
        <taxon>Acidimicrobiales</taxon>
        <taxon>Microthrixaceae</taxon>
        <taxon>Candidatus Neomicrothrix</taxon>
    </lineage>
</organism>
<gene>
    <name evidence="3" type="ORF">IPN02_00015</name>
</gene>
<evidence type="ECO:0008006" key="5">
    <source>
        <dbReference type="Google" id="ProtNLM"/>
    </source>
</evidence>
<reference evidence="3 4" key="1">
    <citation type="submission" date="2020-10" db="EMBL/GenBank/DDBJ databases">
        <title>Connecting structure to function with the recovery of over 1000 high-quality activated sludge metagenome-assembled genomes encoding full-length rRNA genes using long-read sequencing.</title>
        <authorList>
            <person name="Singleton C.M."/>
            <person name="Petriglieri F."/>
            <person name="Kristensen J.M."/>
            <person name="Kirkegaard R.H."/>
            <person name="Michaelsen T.Y."/>
            <person name="Andersen M.H."/>
            <person name="Karst S.M."/>
            <person name="Dueholm M.S."/>
            <person name="Nielsen P.H."/>
            <person name="Albertsen M."/>
        </authorList>
    </citation>
    <scope>NUCLEOTIDE SEQUENCE [LARGE SCALE GENOMIC DNA]</scope>
    <source>
        <strain evidence="3">Lyne_18-Q3-R50-59_MAXAC.006</strain>
    </source>
</reference>
<dbReference type="EMBL" id="JADJZA010000001">
    <property type="protein sequence ID" value="MBK9295271.1"/>
    <property type="molecule type" value="Genomic_DNA"/>
</dbReference>
<evidence type="ECO:0000313" key="4">
    <source>
        <dbReference type="Proteomes" id="UP000727993"/>
    </source>
</evidence>
<dbReference type="AlphaFoldDB" id="A0A936TBE2"/>
<feature type="signal peptide" evidence="2">
    <location>
        <begin position="1"/>
        <end position="24"/>
    </location>
</feature>
<comment type="caution">
    <text evidence="3">The sequence shown here is derived from an EMBL/GenBank/DDBJ whole genome shotgun (WGS) entry which is preliminary data.</text>
</comment>
<keyword evidence="2" id="KW-0732">Signal</keyword>